<evidence type="ECO:0008006" key="10">
    <source>
        <dbReference type="Google" id="ProtNLM"/>
    </source>
</evidence>
<accession>A0A6G1D529</accession>
<name>A0A6G1D529_9ORYZ</name>
<dbReference type="Pfam" id="PF00931">
    <property type="entry name" value="NB-ARC"/>
    <property type="match status" value="1"/>
</dbReference>
<dbReference type="InterPro" id="IPR038005">
    <property type="entry name" value="RX-like_CC"/>
</dbReference>
<evidence type="ECO:0000256" key="2">
    <source>
        <dbReference type="ARBA" id="ARBA00022614"/>
    </source>
</evidence>
<dbReference type="GO" id="GO:0006952">
    <property type="term" value="P:defense response"/>
    <property type="evidence" value="ECO:0007669"/>
    <property type="project" value="UniProtKB-KW"/>
</dbReference>
<evidence type="ECO:0000256" key="1">
    <source>
        <dbReference type="ARBA" id="ARBA00008894"/>
    </source>
</evidence>
<dbReference type="GO" id="GO:0043531">
    <property type="term" value="F:ADP binding"/>
    <property type="evidence" value="ECO:0007669"/>
    <property type="project" value="InterPro"/>
</dbReference>
<keyword evidence="3" id="KW-0677">Repeat</keyword>
<feature type="domain" description="Disease resistance N-terminal" evidence="7">
    <location>
        <begin position="3"/>
        <end position="85"/>
    </location>
</feature>
<dbReference type="PANTHER" id="PTHR19338">
    <property type="entry name" value="TRANSLOCASE OF INNER MITOCHONDRIAL MEMBRANE 13 HOMOLOG"/>
    <property type="match status" value="1"/>
</dbReference>
<dbReference type="InterPro" id="IPR027417">
    <property type="entry name" value="P-loop_NTPase"/>
</dbReference>
<evidence type="ECO:0000259" key="7">
    <source>
        <dbReference type="Pfam" id="PF18052"/>
    </source>
</evidence>
<dbReference type="Pfam" id="PF18052">
    <property type="entry name" value="Rx_N"/>
    <property type="match status" value="1"/>
</dbReference>
<feature type="domain" description="NB-ARC" evidence="6">
    <location>
        <begin position="173"/>
        <end position="227"/>
    </location>
</feature>
<dbReference type="OrthoDB" id="681834at2759"/>
<comment type="caution">
    <text evidence="8">The sequence shown here is derived from an EMBL/GenBank/DDBJ whole genome shotgun (WGS) entry which is preliminary data.</text>
</comment>
<dbReference type="InterPro" id="IPR002182">
    <property type="entry name" value="NB-ARC"/>
</dbReference>
<evidence type="ECO:0000259" key="6">
    <source>
        <dbReference type="Pfam" id="PF00931"/>
    </source>
</evidence>
<sequence>MEALGTLLPKLGDLLTEEYKLHKNLRGKIMFMKAELESMEAALLKVSEAPIDQPPDPQDKLWVRDVRDLSYDIEDSIDRFMVYVDPSVPNKLHSFRGFIDRSLNLLTTAKLRHKIGTDIEEIKSHIKEASEQHYRYKVDGVAAKPVCQTVDSLRLSALYKRATELVSIDEKRDELVRRLLEGDKMSKKQLRIVSIVGFGGLGKTTLANVVYEKLKMEFDCVAFVCLS</sequence>
<gene>
    <name evidence="8" type="ORF">E2562_017362</name>
</gene>
<keyword evidence="2" id="KW-0433">Leucine-rich repeat</keyword>
<evidence type="ECO:0000256" key="5">
    <source>
        <dbReference type="ARBA" id="ARBA00022821"/>
    </source>
</evidence>
<evidence type="ECO:0000256" key="4">
    <source>
        <dbReference type="ARBA" id="ARBA00022741"/>
    </source>
</evidence>
<protein>
    <recommendedName>
        <fullName evidence="10">Rx N-terminal domain-containing protein</fullName>
    </recommendedName>
</protein>
<keyword evidence="5" id="KW-0611">Plant defense</keyword>
<reference evidence="8 9" key="1">
    <citation type="submission" date="2019-11" db="EMBL/GenBank/DDBJ databases">
        <title>Whole genome sequence of Oryza granulata.</title>
        <authorList>
            <person name="Li W."/>
        </authorList>
    </citation>
    <scope>NUCLEOTIDE SEQUENCE [LARGE SCALE GENOMIC DNA]</scope>
    <source>
        <strain evidence="9">cv. Menghai</strain>
        <tissue evidence="8">Leaf</tissue>
    </source>
</reference>
<proteinExistence type="inferred from homology"/>
<keyword evidence="4" id="KW-0547">Nucleotide-binding</keyword>
<dbReference type="EMBL" id="SPHZ02000007">
    <property type="protein sequence ID" value="KAF0907422.1"/>
    <property type="molecule type" value="Genomic_DNA"/>
</dbReference>
<evidence type="ECO:0000256" key="3">
    <source>
        <dbReference type="ARBA" id="ARBA00022737"/>
    </source>
</evidence>
<evidence type="ECO:0000313" key="9">
    <source>
        <dbReference type="Proteomes" id="UP000479710"/>
    </source>
</evidence>
<keyword evidence="9" id="KW-1185">Reference proteome</keyword>
<evidence type="ECO:0000313" key="8">
    <source>
        <dbReference type="EMBL" id="KAF0907422.1"/>
    </source>
</evidence>
<dbReference type="Gene3D" id="3.40.50.300">
    <property type="entry name" value="P-loop containing nucleotide triphosphate hydrolases"/>
    <property type="match status" value="1"/>
</dbReference>
<dbReference type="Gene3D" id="1.20.5.4130">
    <property type="match status" value="1"/>
</dbReference>
<dbReference type="PANTHER" id="PTHR19338:SF53">
    <property type="entry name" value="RX N-TERMINAL DOMAIN-CONTAINING PROTEIN"/>
    <property type="match status" value="1"/>
</dbReference>
<organism evidence="8 9">
    <name type="scientific">Oryza meyeriana var. granulata</name>
    <dbReference type="NCBI Taxonomy" id="110450"/>
    <lineage>
        <taxon>Eukaryota</taxon>
        <taxon>Viridiplantae</taxon>
        <taxon>Streptophyta</taxon>
        <taxon>Embryophyta</taxon>
        <taxon>Tracheophyta</taxon>
        <taxon>Spermatophyta</taxon>
        <taxon>Magnoliopsida</taxon>
        <taxon>Liliopsida</taxon>
        <taxon>Poales</taxon>
        <taxon>Poaceae</taxon>
        <taxon>BOP clade</taxon>
        <taxon>Oryzoideae</taxon>
        <taxon>Oryzeae</taxon>
        <taxon>Oryzinae</taxon>
        <taxon>Oryza</taxon>
        <taxon>Oryza meyeriana</taxon>
    </lineage>
</organism>
<dbReference type="Proteomes" id="UP000479710">
    <property type="component" value="Unassembled WGS sequence"/>
</dbReference>
<dbReference type="SUPFAM" id="SSF52540">
    <property type="entry name" value="P-loop containing nucleoside triphosphate hydrolases"/>
    <property type="match status" value="1"/>
</dbReference>
<dbReference type="CDD" id="cd14798">
    <property type="entry name" value="RX-CC_like"/>
    <property type="match status" value="1"/>
</dbReference>
<dbReference type="InterPro" id="IPR041118">
    <property type="entry name" value="Rx_N"/>
</dbReference>
<dbReference type="EMBL" id="SPHZ02000007">
    <property type="protein sequence ID" value="KAF0907421.1"/>
    <property type="molecule type" value="Genomic_DNA"/>
</dbReference>
<dbReference type="AlphaFoldDB" id="A0A6G1D529"/>
<comment type="similarity">
    <text evidence="1">Belongs to the disease resistance NB-LRR family.</text>
</comment>